<protein>
    <recommendedName>
        <fullName evidence="2">Protein-glutamine gamma-glutamyltransferase-like C-terminal domain-containing protein</fullName>
    </recommendedName>
</protein>
<organism evidence="3 4">
    <name type="scientific">Subtercola lobariae</name>
    <dbReference type="NCBI Taxonomy" id="1588641"/>
    <lineage>
        <taxon>Bacteria</taxon>
        <taxon>Bacillati</taxon>
        <taxon>Actinomycetota</taxon>
        <taxon>Actinomycetes</taxon>
        <taxon>Micrococcales</taxon>
        <taxon>Microbacteriaceae</taxon>
        <taxon>Subtercola</taxon>
    </lineage>
</organism>
<keyword evidence="1" id="KW-1133">Transmembrane helix</keyword>
<evidence type="ECO:0000313" key="3">
    <source>
        <dbReference type="EMBL" id="GGF14389.1"/>
    </source>
</evidence>
<comment type="caution">
    <text evidence="3">The sequence shown here is derived from an EMBL/GenBank/DDBJ whole genome shotgun (WGS) entry which is preliminary data.</text>
</comment>
<evidence type="ECO:0000313" key="4">
    <source>
        <dbReference type="Proteomes" id="UP000598775"/>
    </source>
</evidence>
<sequence>MISAVPFGGVASLGFLGDVPVDPSAPDARQWLVNELSKPQYAAAKPTWLDRAATAFGDWLSSLVIPSDGNLGGLLPALGVVILVGLIVAAFIVFGRPRRNRQAATRIEALFGSDDRRTSAQLRASAAAAASAGDFLTAIEEIYRSIARRQAERTVIRVSPGTTARDFALRAGVAYPAAADRLAAAAAEFDSVRYLGGRATRSGYEQLAALEADLRDKPPAELETVGAGGAADRRSS</sequence>
<dbReference type="Proteomes" id="UP000598775">
    <property type="component" value="Unassembled WGS sequence"/>
</dbReference>
<dbReference type="AlphaFoldDB" id="A0A917B064"/>
<proteinExistence type="predicted"/>
<keyword evidence="4" id="KW-1185">Reference proteome</keyword>
<accession>A0A917B064</accession>
<dbReference type="Pfam" id="PF13559">
    <property type="entry name" value="DUF4129"/>
    <property type="match status" value="1"/>
</dbReference>
<dbReference type="RefSeq" id="WP_229715046.1">
    <property type="nucleotide sequence ID" value="NZ_BMGP01000001.1"/>
</dbReference>
<evidence type="ECO:0000259" key="2">
    <source>
        <dbReference type="Pfam" id="PF13559"/>
    </source>
</evidence>
<keyword evidence="1" id="KW-0472">Membrane</keyword>
<reference evidence="3 4" key="1">
    <citation type="journal article" date="2014" name="Int. J. Syst. Evol. Microbiol.">
        <title>Complete genome sequence of Corynebacterium casei LMG S-19264T (=DSM 44701T), isolated from a smear-ripened cheese.</title>
        <authorList>
            <consortium name="US DOE Joint Genome Institute (JGI-PGF)"/>
            <person name="Walter F."/>
            <person name="Albersmeier A."/>
            <person name="Kalinowski J."/>
            <person name="Ruckert C."/>
        </authorList>
    </citation>
    <scope>NUCLEOTIDE SEQUENCE [LARGE SCALE GENOMIC DNA]</scope>
    <source>
        <strain evidence="3 4">CGMCC 1.12976</strain>
    </source>
</reference>
<dbReference type="InterPro" id="IPR025403">
    <property type="entry name" value="TgpA-like_C"/>
</dbReference>
<name>A0A917B064_9MICO</name>
<dbReference type="EMBL" id="BMGP01000001">
    <property type="protein sequence ID" value="GGF14389.1"/>
    <property type="molecule type" value="Genomic_DNA"/>
</dbReference>
<keyword evidence="1" id="KW-0812">Transmembrane</keyword>
<evidence type="ECO:0000256" key="1">
    <source>
        <dbReference type="SAM" id="Phobius"/>
    </source>
</evidence>
<gene>
    <name evidence="3" type="ORF">GCM10011399_05280</name>
</gene>
<feature type="domain" description="Protein-glutamine gamma-glutamyltransferase-like C-terminal" evidence="2">
    <location>
        <begin position="143"/>
        <end position="210"/>
    </location>
</feature>
<feature type="transmembrane region" description="Helical" evidence="1">
    <location>
        <begin position="73"/>
        <end position="94"/>
    </location>
</feature>